<dbReference type="Proteomes" id="UP000219335">
    <property type="component" value="Unassembled WGS sequence"/>
</dbReference>
<sequence length="451" mass="51234">MILNIHPSAASNFNDKAGSLIKLIEEFPKEKQKKSLFQSDLYIAASITEKDIIGDIEEATLDYRGNTVQRFFYFNDKKFGLSEKNYSELREIAERIQSLSAVRRVLSLLFVERKLFTWISEKYKGFNVPDVFIEYLYSEANAVIKTVTTWIPIANLEVESAFTVSNSEIRPFSKAVLDKWAVKVETLAGVNKENALIKQFEKIRKDYQGLAAVVTTTISEPEYATDYALEEAQKITAVLGIFSGATLIPDIKCVSKIKGSEIIAQSTIFIEGDKGSFEQKSSIIDKSSVKYWRLGQRDIIEIQKVGLDTISTLLASDSPTDFEKSTLNAIFLYSKSAFTADPVEKVVYMLSSLESILLKNENESIQQNLAERMAVFIAQELTQRKTIIKTIKTIYSVRSRYLHHGHTSSELKSISDFMMHVWTFYIQLLANVARFRTQEEFVNAIDDHKLS</sequence>
<gene>
    <name evidence="1" type="ORF">SAMN06297164_0304</name>
</gene>
<proteinExistence type="predicted"/>
<reference evidence="1 2" key="1">
    <citation type="submission" date="2017-09" db="EMBL/GenBank/DDBJ databases">
        <authorList>
            <person name="Ehlers B."/>
            <person name="Leendertz F.H."/>
        </authorList>
    </citation>
    <scope>NUCLEOTIDE SEQUENCE [LARGE SCALE GENOMIC DNA]</scope>
    <source>
        <strain evidence="1 2">Nm42</strain>
    </source>
</reference>
<organism evidence="1 2">
    <name type="scientific">Nitrosomonas ureae</name>
    <dbReference type="NCBI Taxonomy" id="44577"/>
    <lineage>
        <taxon>Bacteria</taxon>
        <taxon>Pseudomonadati</taxon>
        <taxon>Pseudomonadota</taxon>
        <taxon>Betaproteobacteria</taxon>
        <taxon>Nitrosomonadales</taxon>
        <taxon>Nitrosomonadaceae</taxon>
        <taxon>Nitrosomonas</taxon>
    </lineage>
</organism>
<protein>
    <submittedName>
        <fullName evidence="1">Uncharacterized protein</fullName>
    </submittedName>
</protein>
<dbReference type="RefSeq" id="WP_097103607.1">
    <property type="nucleotide sequence ID" value="NZ_OCMU01000001.1"/>
</dbReference>
<evidence type="ECO:0000313" key="1">
    <source>
        <dbReference type="EMBL" id="SOD16231.1"/>
    </source>
</evidence>
<evidence type="ECO:0000313" key="2">
    <source>
        <dbReference type="Proteomes" id="UP000219335"/>
    </source>
</evidence>
<name>A0A286A301_9PROT</name>
<accession>A0A286A301</accession>
<dbReference type="AlphaFoldDB" id="A0A286A301"/>
<dbReference type="EMBL" id="OCMU01000001">
    <property type="protein sequence ID" value="SOD16231.1"/>
    <property type="molecule type" value="Genomic_DNA"/>
</dbReference>